<keyword evidence="3" id="KW-0175">Coiled coil</keyword>
<accession>A0A1X7UK14</accession>
<dbReference type="EnsemblMetazoa" id="Aqu2.1.28001_001">
    <property type="protein sequence ID" value="Aqu2.1.28001_001"/>
    <property type="gene ID" value="Aqu2.1.28001"/>
</dbReference>
<feature type="domain" description="AIG1-type G" evidence="4">
    <location>
        <begin position="3"/>
        <end position="143"/>
    </location>
</feature>
<evidence type="ECO:0000256" key="2">
    <source>
        <dbReference type="ARBA" id="ARBA00022741"/>
    </source>
</evidence>
<dbReference type="Pfam" id="PF04548">
    <property type="entry name" value="AIG1"/>
    <property type="match status" value="1"/>
</dbReference>
<dbReference type="Gene3D" id="3.40.50.300">
    <property type="entry name" value="P-loop containing nucleotide triphosphate hydrolases"/>
    <property type="match status" value="1"/>
</dbReference>
<evidence type="ECO:0000313" key="5">
    <source>
        <dbReference type="EnsemblMetazoa" id="Aqu2.1.28001_001"/>
    </source>
</evidence>
<comment type="similarity">
    <text evidence="1">Belongs to the TRAFAC class TrmE-Era-EngA-EngB-Septin-like GTPase superfamily. AIG1/Toc34/Toc159-like paraseptin GTPase family. IAN subfamily.</text>
</comment>
<dbReference type="InterPro" id="IPR027417">
    <property type="entry name" value="P-loop_NTPase"/>
</dbReference>
<keyword evidence="2" id="KW-0547">Nucleotide-binding</keyword>
<organism evidence="5">
    <name type="scientific">Amphimedon queenslandica</name>
    <name type="common">Sponge</name>
    <dbReference type="NCBI Taxonomy" id="400682"/>
    <lineage>
        <taxon>Eukaryota</taxon>
        <taxon>Metazoa</taxon>
        <taxon>Porifera</taxon>
        <taxon>Demospongiae</taxon>
        <taxon>Heteroscleromorpha</taxon>
        <taxon>Haplosclerida</taxon>
        <taxon>Niphatidae</taxon>
        <taxon>Amphimedon</taxon>
    </lineage>
</organism>
<dbReference type="GO" id="GO:0005525">
    <property type="term" value="F:GTP binding"/>
    <property type="evidence" value="ECO:0007669"/>
    <property type="project" value="InterPro"/>
</dbReference>
<sequence length="335" mass="38925">MAVLLIGFTGMGKSTFGNYLIDPDGTHMLDNPTFSPAWDNKPMTQEVKIVTKKVQIDDDRNEMLTIIDTPGLDESAAKKLYRAIDIVKKLNECREIRVCILVVKFNAKIDAQYKATLEYYSKLLPGLFDNNVIIVMTDYATDERSEIMRKRQHINVEQVKCNTIEELRKCSNNPVTYSPQLFTIDCLPLEQAEMEISLAVRTAILDYIFQLPPIKVKNQMVAKTDYIKHKDSEKYQKLQGEIEGYSERLKEARKNSKKVLNDIHKKQEEITEIENKITKERCEAELEAYQKFHKEKLAEIELLEKYIDERCRAAEKYHSDLTVMTIEEAMERLPE</sequence>
<dbReference type="SUPFAM" id="SSF52540">
    <property type="entry name" value="P-loop containing nucleoside triphosphate hydrolases"/>
    <property type="match status" value="1"/>
</dbReference>
<dbReference type="AlphaFoldDB" id="A0A1X7UK14"/>
<reference evidence="5" key="1">
    <citation type="submission" date="2017-05" db="UniProtKB">
        <authorList>
            <consortium name="EnsemblMetazoa"/>
        </authorList>
    </citation>
    <scope>IDENTIFICATION</scope>
</reference>
<evidence type="ECO:0000259" key="4">
    <source>
        <dbReference type="Pfam" id="PF04548"/>
    </source>
</evidence>
<feature type="coiled-coil region" evidence="3">
    <location>
        <begin position="235"/>
        <end position="283"/>
    </location>
</feature>
<protein>
    <recommendedName>
        <fullName evidence="4">AIG1-type G domain-containing protein</fullName>
    </recommendedName>
</protein>
<name>A0A1X7UK14_AMPQE</name>
<dbReference type="OrthoDB" id="2386367at2759"/>
<evidence type="ECO:0000256" key="1">
    <source>
        <dbReference type="ARBA" id="ARBA00008535"/>
    </source>
</evidence>
<proteinExistence type="inferred from homology"/>
<dbReference type="InParanoid" id="A0A1X7UK14"/>
<dbReference type="InterPro" id="IPR006703">
    <property type="entry name" value="G_AIG1"/>
</dbReference>
<evidence type="ECO:0000256" key="3">
    <source>
        <dbReference type="SAM" id="Coils"/>
    </source>
</evidence>